<name>A0ABR0SSS9_9HYPO</name>
<comment type="caution">
    <text evidence="10">The sequence shown here is derived from an EMBL/GenBank/DDBJ whole genome shotgun (WGS) entry which is preliminary data.</text>
</comment>
<dbReference type="InterPro" id="IPR004358">
    <property type="entry name" value="Sig_transdc_His_kin-like_C"/>
</dbReference>
<accession>A0ABR0SSS9</accession>
<dbReference type="Gene3D" id="3.30.565.10">
    <property type="entry name" value="Histidine kinase-like ATPase, C-terminal domain"/>
    <property type="match status" value="1"/>
</dbReference>
<dbReference type="Pfam" id="PF00512">
    <property type="entry name" value="HisKA"/>
    <property type="match status" value="1"/>
</dbReference>
<feature type="region of interest" description="Disordered" evidence="7">
    <location>
        <begin position="401"/>
        <end position="422"/>
    </location>
</feature>
<keyword evidence="5 10" id="KW-0418">Kinase</keyword>
<dbReference type="EC" id="2.7.13.3" evidence="2"/>
<dbReference type="Gene3D" id="1.10.287.130">
    <property type="match status" value="1"/>
</dbReference>
<feature type="domain" description="Response regulatory" evidence="9">
    <location>
        <begin position="1140"/>
        <end position="1261"/>
    </location>
</feature>
<dbReference type="GO" id="GO:0016301">
    <property type="term" value="F:kinase activity"/>
    <property type="evidence" value="ECO:0007669"/>
    <property type="project" value="UniProtKB-KW"/>
</dbReference>
<dbReference type="Gene3D" id="3.30.450.40">
    <property type="match status" value="1"/>
</dbReference>
<dbReference type="SUPFAM" id="SSF47384">
    <property type="entry name" value="Homodimeric domain of signal transducing histidine kinase"/>
    <property type="match status" value="1"/>
</dbReference>
<keyword evidence="4" id="KW-0808">Transferase</keyword>
<dbReference type="InterPro" id="IPR005467">
    <property type="entry name" value="His_kinase_dom"/>
</dbReference>
<dbReference type="SMART" id="SM00387">
    <property type="entry name" value="HATPase_c"/>
    <property type="match status" value="1"/>
</dbReference>
<dbReference type="InterPro" id="IPR036097">
    <property type="entry name" value="HisK_dim/P_sf"/>
</dbReference>
<protein>
    <recommendedName>
        <fullName evidence="2">histidine kinase</fullName>
        <ecNumber evidence="2">2.7.13.3</ecNumber>
    </recommendedName>
</protein>
<evidence type="ECO:0000256" key="3">
    <source>
        <dbReference type="ARBA" id="ARBA00022553"/>
    </source>
</evidence>
<feature type="compositionally biased region" description="Low complexity" evidence="7">
    <location>
        <begin position="401"/>
        <end position="412"/>
    </location>
</feature>
<dbReference type="SUPFAM" id="SSF52172">
    <property type="entry name" value="CheY-like"/>
    <property type="match status" value="1"/>
</dbReference>
<feature type="compositionally biased region" description="Polar residues" evidence="7">
    <location>
        <begin position="1070"/>
        <end position="1082"/>
    </location>
</feature>
<dbReference type="InterPro" id="IPR003661">
    <property type="entry name" value="HisK_dim/P_dom"/>
</dbReference>
<sequence>MKSRNPPVKVVSEAVRERETFKYEPHLFADVQFNSSGQLLPGSKLTTSKDTVLTALTQLGVYQTGTERGFVSVFDTSHQYIIAEAVPLMPLTPGLSSDYCPIPLSLCGTAIPRAHGTCEHVLYNQDGSKPGEPEDATELPLSLVHDLTADSRFSSKPYCQFGESGQFYAAVPIRTLRGINIGSYCVTSSTKIESWDSQCVQSLRGISRAIAEHLETNRLKHAYRRNERMNRGLGSFIEGKSTLSGWQLGPNVTAFMDRAQYEGALDATQQDIARQDQEDEEEEGRVTSSIPPSESVLGLRSNVMSTKRPDVASEVNALRPVVRQSVGYRSIDYSSSASSHRVIEEPNLNANNTSLIFSRAANIIREAFEVAGCMFFDVTLGSYRAPATWKPFVGDPNAAANTVSSTSSGSDDPAIKSPANPPDAICETLGFSTSDASSINAATLGHDQGTMHRQFLAKLLRRYPNGKIFNFDVIGELQTSGSSEDEAGLAAPTEELSSIQTDDGVDGGHSTATKRRRVDKRFSRIKEGALIHQVFPAARSVAFVPIWDSKRERWLAGGFVYTLTPTRVFTVEGELSFLKAFTKIMAAEVHSFETQQADQAKSDALGALSHELRSPLHGAILSTELLNYTELNVFQGNATHTIETCCRTLLDTIDHLLDYSKINTFAAKRKQEVNETSPRLRKRATSDQFGKKRLYCNVRLDRLVEEVAESLFAGFNFQRISVRQIAKQGSRSTYADTAAHNRLDSAKAMEQLSPTAHGEGEYELPMVKVLVYISIDPTCDWMFNLQPGAIRRIVMNLFGNSLKYTTSGAIRISLSQEVSSIKRRQGKRLVRLTVQDTGKGISEDYLRHNLFKPFLQEDELQPGTGLGLSLVKSIVSQLQGHITVESQVGAGTTINVTLPLEQASLPVELPKEDAVFEEQVHDLTRLRVWLSGFESWDNNARVGDGRRILEDICRHSLHLELISVKEAKELAPDIVLWSDDALARDLEATSHQFSKAPNVVICQDAMVTYERYTTQQSMGQEGVFEFISQPIGPRKLARAIHLAVKRWMGLHKHLPPLNRPPAPNRSRSSFGMQQSTKEQTQDAAHPPRRDLTMNSIFPSIEMPINVESLAPSTQTAPPEQGTVAESGVLVEPSEPITREKILLVDDNHINLKVLSAYMGRLKHSYETATNGKEAVDKYLQHPYQFKCILMDISMPVMDGLEATRQIRAYEHTHHLPPAAILALTGLASDSTHQAALESGVDVFLTKPVRLKTLGEVLGSMNIITPDANG</sequence>
<keyword evidence="11" id="KW-1185">Reference proteome</keyword>
<evidence type="ECO:0000313" key="11">
    <source>
        <dbReference type="Proteomes" id="UP001338125"/>
    </source>
</evidence>
<gene>
    <name evidence="10" type="ORF">PT974_03498</name>
</gene>
<dbReference type="InterPro" id="IPR001789">
    <property type="entry name" value="Sig_transdc_resp-reg_receiver"/>
</dbReference>
<feature type="region of interest" description="Disordered" evidence="7">
    <location>
        <begin position="483"/>
        <end position="513"/>
    </location>
</feature>
<feature type="region of interest" description="Disordered" evidence="7">
    <location>
        <begin position="1053"/>
        <end position="1090"/>
    </location>
</feature>
<evidence type="ECO:0000259" key="8">
    <source>
        <dbReference type="PROSITE" id="PS50109"/>
    </source>
</evidence>
<dbReference type="PROSITE" id="PS50110">
    <property type="entry name" value="RESPONSE_REGULATORY"/>
    <property type="match status" value="1"/>
</dbReference>
<dbReference type="InterPro" id="IPR011006">
    <property type="entry name" value="CheY-like_superfamily"/>
</dbReference>
<evidence type="ECO:0000256" key="5">
    <source>
        <dbReference type="ARBA" id="ARBA00022777"/>
    </source>
</evidence>
<organism evidence="10 11">
    <name type="scientific">Cladobotryum mycophilum</name>
    <dbReference type="NCBI Taxonomy" id="491253"/>
    <lineage>
        <taxon>Eukaryota</taxon>
        <taxon>Fungi</taxon>
        <taxon>Dikarya</taxon>
        <taxon>Ascomycota</taxon>
        <taxon>Pezizomycotina</taxon>
        <taxon>Sordariomycetes</taxon>
        <taxon>Hypocreomycetidae</taxon>
        <taxon>Hypocreales</taxon>
        <taxon>Hypocreaceae</taxon>
        <taxon>Cladobotryum</taxon>
    </lineage>
</organism>
<dbReference type="SMART" id="SM00448">
    <property type="entry name" value="REC"/>
    <property type="match status" value="1"/>
</dbReference>
<dbReference type="InterPro" id="IPR036890">
    <property type="entry name" value="HATPase_C_sf"/>
</dbReference>
<dbReference type="PROSITE" id="PS50109">
    <property type="entry name" value="HIS_KIN"/>
    <property type="match status" value="1"/>
</dbReference>
<evidence type="ECO:0000256" key="7">
    <source>
        <dbReference type="SAM" id="MobiDB-lite"/>
    </source>
</evidence>
<dbReference type="InterPro" id="IPR003594">
    <property type="entry name" value="HATPase_dom"/>
</dbReference>
<evidence type="ECO:0000256" key="4">
    <source>
        <dbReference type="ARBA" id="ARBA00022679"/>
    </source>
</evidence>
<dbReference type="CDD" id="cd00082">
    <property type="entry name" value="HisKA"/>
    <property type="match status" value="1"/>
</dbReference>
<evidence type="ECO:0000256" key="6">
    <source>
        <dbReference type="PROSITE-ProRule" id="PRU00169"/>
    </source>
</evidence>
<comment type="catalytic activity">
    <reaction evidence="1">
        <text>ATP + protein L-histidine = ADP + protein N-phospho-L-histidine.</text>
        <dbReference type="EC" id="2.7.13.3"/>
    </reaction>
</comment>
<dbReference type="SUPFAM" id="SSF55781">
    <property type="entry name" value="GAF domain-like"/>
    <property type="match status" value="1"/>
</dbReference>
<feature type="domain" description="Histidine kinase" evidence="8">
    <location>
        <begin position="607"/>
        <end position="902"/>
    </location>
</feature>
<dbReference type="SMART" id="SM00388">
    <property type="entry name" value="HisKA"/>
    <property type="match status" value="1"/>
</dbReference>
<feature type="modified residue" description="4-aspartylphosphate" evidence="6">
    <location>
        <position position="1191"/>
    </location>
</feature>
<keyword evidence="3 6" id="KW-0597">Phosphoprotein</keyword>
<evidence type="ECO:0000259" key="9">
    <source>
        <dbReference type="PROSITE" id="PS50110"/>
    </source>
</evidence>
<dbReference type="PANTHER" id="PTHR43047:SF72">
    <property type="entry name" value="OSMOSENSING HISTIDINE PROTEIN KINASE SLN1"/>
    <property type="match status" value="1"/>
</dbReference>
<dbReference type="EMBL" id="JAVFKD010000004">
    <property type="protein sequence ID" value="KAK5995104.1"/>
    <property type="molecule type" value="Genomic_DNA"/>
</dbReference>
<dbReference type="PANTHER" id="PTHR43047">
    <property type="entry name" value="TWO-COMPONENT HISTIDINE PROTEIN KINASE"/>
    <property type="match status" value="1"/>
</dbReference>
<reference evidence="10 11" key="1">
    <citation type="submission" date="2024-01" db="EMBL/GenBank/DDBJ databases">
        <title>Complete genome of Cladobotryum mycophilum ATHUM6906.</title>
        <authorList>
            <person name="Christinaki A.C."/>
            <person name="Myridakis A.I."/>
            <person name="Kouvelis V.N."/>
        </authorList>
    </citation>
    <scope>NUCLEOTIDE SEQUENCE [LARGE SCALE GENOMIC DNA]</scope>
    <source>
        <strain evidence="10 11">ATHUM6906</strain>
    </source>
</reference>
<evidence type="ECO:0000256" key="2">
    <source>
        <dbReference type="ARBA" id="ARBA00012438"/>
    </source>
</evidence>
<dbReference type="PRINTS" id="PR00344">
    <property type="entry name" value="BCTRLSENSOR"/>
</dbReference>
<proteinExistence type="predicted"/>
<evidence type="ECO:0000256" key="1">
    <source>
        <dbReference type="ARBA" id="ARBA00000085"/>
    </source>
</evidence>
<feature type="region of interest" description="Disordered" evidence="7">
    <location>
        <begin position="270"/>
        <end position="295"/>
    </location>
</feature>
<dbReference type="Gene3D" id="3.40.50.2300">
    <property type="match status" value="1"/>
</dbReference>
<dbReference type="Pfam" id="PF02518">
    <property type="entry name" value="HATPase_c"/>
    <property type="match status" value="1"/>
</dbReference>
<dbReference type="InterPro" id="IPR029016">
    <property type="entry name" value="GAF-like_dom_sf"/>
</dbReference>
<dbReference type="Proteomes" id="UP001338125">
    <property type="component" value="Unassembled WGS sequence"/>
</dbReference>
<dbReference type="Pfam" id="PF00072">
    <property type="entry name" value="Response_reg"/>
    <property type="match status" value="1"/>
</dbReference>
<dbReference type="SUPFAM" id="SSF55874">
    <property type="entry name" value="ATPase domain of HSP90 chaperone/DNA topoisomerase II/histidine kinase"/>
    <property type="match status" value="1"/>
</dbReference>
<evidence type="ECO:0000313" key="10">
    <source>
        <dbReference type="EMBL" id="KAK5995104.1"/>
    </source>
</evidence>
<dbReference type="CDD" id="cd17546">
    <property type="entry name" value="REC_hyHK_CKI1_RcsC-like"/>
    <property type="match status" value="1"/>
</dbReference>